<keyword evidence="2" id="KW-1185">Reference proteome</keyword>
<dbReference type="Proteomes" id="UP000789366">
    <property type="component" value="Unassembled WGS sequence"/>
</dbReference>
<comment type="caution">
    <text evidence="1">The sequence shown here is derived from an EMBL/GenBank/DDBJ whole genome shotgun (WGS) entry which is preliminary data.</text>
</comment>
<name>A0ACA9MIH3_9GLOM</name>
<accession>A0ACA9MIH3</accession>
<proteinExistence type="predicted"/>
<sequence>MNLIPHDPSVNFTGNQISASDVGWFFVHDYYATLTTRPCDLYLYYGRNSRFTRGVQGSDCVSQVVGQQAIKQLFSQLHLENSRADISSVDTQPSSHRGLFVQVIGSIYNYNSQEYKTIAAVDSNPEDATIGDSSPDSISSKNKRKSHFVQTFFLVPWENGFYVLNSVLRFLN</sequence>
<protein>
    <submittedName>
        <fullName evidence="1">13656_t:CDS:1</fullName>
    </submittedName>
</protein>
<organism evidence="1 2">
    <name type="scientific">Cetraspora pellucida</name>
    <dbReference type="NCBI Taxonomy" id="1433469"/>
    <lineage>
        <taxon>Eukaryota</taxon>
        <taxon>Fungi</taxon>
        <taxon>Fungi incertae sedis</taxon>
        <taxon>Mucoromycota</taxon>
        <taxon>Glomeromycotina</taxon>
        <taxon>Glomeromycetes</taxon>
        <taxon>Diversisporales</taxon>
        <taxon>Gigasporaceae</taxon>
        <taxon>Cetraspora</taxon>
    </lineage>
</organism>
<gene>
    <name evidence="1" type="ORF">SPELUC_LOCUS6889</name>
</gene>
<evidence type="ECO:0000313" key="2">
    <source>
        <dbReference type="Proteomes" id="UP000789366"/>
    </source>
</evidence>
<reference evidence="1" key="1">
    <citation type="submission" date="2021-06" db="EMBL/GenBank/DDBJ databases">
        <authorList>
            <person name="Kallberg Y."/>
            <person name="Tangrot J."/>
            <person name="Rosling A."/>
        </authorList>
    </citation>
    <scope>NUCLEOTIDE SEQUENCE</scope>
    <source>
        <strain evidence="1">28 12/20/2015</strain>
    </source>
</reference>
<evidence type="ECO:0000313" key="1">
    <source>
        <dbReference type="EMBL" id="CAG8594762.1"/>
    </source>
</evidence>
<dbReference type="EMBL" id="CAJVPW010008547">
    <property type="protein sequence ID" value="CAG8594762.1"/>
    <property type="molecule type" value="Genomic_DNA"/>
</dbReference>